<dbReference type="CDD" id="cd01948">
    <property type="entry name" value="EAL"/>
    <property type="match status" value="1"/>
</dbReference>
<dbReference type="EMBL" id="OBDY01000006">
    <property type="protein sequence ID" value="SNY40426.1"/>
    <property type="molecule type" value="Genomic_DNA"/>
</dbReference>
<gene>
    <name evidence="2" type="ORF">SAMN05421748_10634</name>
</gene>
<dbReference type="PANTHER" id="PTHR33121">
    <property type="entry name" value="CYCLIC DI-GMP PHOSPHODIESTERASE PDEF"/>
    <property type="match status" value="1"/>
</dbReference>
<dbReference type="InterPro" id="IPR035919">
    <property type="entry name" value="EAL_sf"/>
</dbReference>
<feature type="domain" description="EAL" evidence="1">
    <location>
        <begin position="1"/>
        <end position="245"/>
    </location>
</feature>
<evidence type="ECO:0000313" key="3">
    <source>
        <dbReference type="Proteomes" id="UP000219612"/>
    </source>
</evidence>
<accession>A0A285I040</accession>
<dbReference type="InterPro" id="IPR050706">
    <property type="entry name" value="Cyclic-di-GMP_PDE-like"/>
</dbReference>
<keyword evidence="3" id="KW-1185">Reference proteome</keyword>
<dbReference type="PANTHER" id="PTHR33121:SF76">
    <property type="entry name" value="SIGNALING PROTEIN"/>
    <property type="match status" value="1"/>
</dbReference>
<organism evidence="2 3">
    <name type="scientific">Paractinoplanes atraurantiacus</name>
    <dbReference type="NCBI Taxonomy" id="1036182"/>
    <lineage>
        <taxon>Bacteria</taxon>
        <taxon>Bacillati</taxon>
        <taxon>Actinomycetota</taxon>
        <taxon>Actinomycetes</taxon>
        <taxon>Micromonosporales</taxon>
        <taxon>Micromonosporaceae</taxon>
        <taxon>Paractinoplanes</taxon>
    </lineage>
</organism>
<dbReference type="Pfam" id="PF00563">
    <property type="entry name" value="EAL"/>
    <property type="match status" value="1"/>
</dbReference>
<dbReference type="OrthoDB" id="3278016at2"/>
<dbReference type="Pfam" id="PF10069">
    <property type="entry name" value="DICT"/>
    <property type="match status" value="1"/>
</dbReference>
<protein>
    <submittedName>
        <fullName evidence="2">EAL domain, c-di-GMP-specific phosphodiesterase class I (Or its enzymatically inactive variant)</fullName>
    </submittedName>
</protein>
<dbReference type="RefSeq" id="WP_097320824.1">
    <property type="nucleotide sequence ID" value="NZ_OBDY01000006.1"/>
</dbReference>
<evidence type="ECO:0000259" key="1">
    <source>
        <dbReference type="PROSITE" id="PS50883"/>
    </source>
</evidence>
<dbReference type="Gene3D" id="3.20.20.450">
    <property type="entry name" value="EAL domain"/>
    <property type="match status" value="1"/>
</dbReference>
<evidence type="ECO:0000313" key="2">
    <source>
        <dbReference type="EMBL" id="SNY40426.1"/>
    </source>
</evidence>
<name>A0A285I040_9ACTN</name>
<dbReference type="SMART" id="SM00052">
    <property type="entry name" value="EAL"/>
    <property type="match status" value="1"/>
</dbReference>
<sequence>MRNIHDVLDARAVTTLFQPLIEISTGRPIGYEALSRGPAGTPWESPVALFAAAREAGREGELDWICRAQAYRTILAAEPDNTLTWFVNMEPTAARTVCPPDLAPVVKLARGRLRVVTEMTERAIARDPSGLLSAAAACRDAGWGVALDDVGADPLSLAFMPFVHPDVVKLDMQLLREPGDPHTAKVVAAVAAYAEASGAVVLAEGIETPEHLAIARTMGATIGQGWLFGRPGPLAPSRIANARMPFIPPPPVPDRRSPFEIVAARRPVLRTTKDHLMPTSRHLEALVEVGEEAPVLLACFQEARHFTRATARRFERYAAMSPLVAALGTGLAAEPVPGVRGACLDDGDALRGEWNVIVVGSHRAAALVAKDLGDTGAEGDRRFDFALTHDRALVVEAARSLLTRIAPARSATASLAAAV</sequence>
<proteinExistence type="predicted"/>
<dbReference type="InterPro" id="IPR001633">
    <property type="entry name" value="EAL_dom"/>
</dbReference>
<dbReference type="Proteomes" id="UP000219612">
    <property type="component" value="Unassembled WGS sequence"/>
</dbReference>
<dbReference type="PROSITE" id="PS50883">
    <property type="entry name" value="EAL"/>
    <property type="match status" value="1"/>
</dbReference>
<reference evidence="3" key="1">
    <citation type="submission" date="2017-09" db="EMBL/GenBank/DDBJ databases">
        <authorList>
            <person name="Varghese N."/>
            <person name="Submissions S."/>
        </authorList>
    </citation>
    <scope>NUCLEOTIDE SEQUENCE [LARGE SCALE GENOMIC DNA]</scope>
    <source>
        <strain evidence="3">CGMCC 4.6857</strain>
    </source>
</reference>
<dbReference type="SUPFAM" id="SSF141868">
    <property type="entry name" value="EAL domain-like"/>
    <property type="match status" value="1"/>
</dbReference>
<dbReference type="AlphaFoldDB" id="A0A285I040"/>
<dbReference type="GO" id="GO:0071111">
    <property type="term" value="F:cyclic-guanylate-specific phosphodiesterase activity"/>
    <property type="evidence" value="ECO:0007669"/>
    <property type="project" value="InterPro"/>
</dbReference>
<dbReference type="InterPro" id="IPR019278">
    <property type="entry name" value="DICT_dom"/>
</dbReference>